<keyword evidence="1" id="KW-0732">Signal</keyword>
<dbReference type="Proteomes" id="UP000324288">
    <property type="component" value="Chromosome"/>
</dbReference>
<protein>
    <submittedName>
        <fullName evidence="2">Uncharacterized protein</fullName>
    </submittedName>
</protein>
<keyword evidence="3" id="KW-1185">Reference proteome</keyword>
<dbReference type="EMBL" id="LR584267">
    <property type="protein sequence ID" value="VHO00976.1"/>
    <property type="molecule type" value="Genomic_DNA"/>
</dbReference>
<proteinExistence type="predicted"/>
<reference evidence="2 3" key="1">
    <citation type="submission" date="2019-04" db="EMBL/GenBank/DDBJ databases">
        <authorList>
            <person name="Seth-Smith MB H."/>
            <person name="Seth-Smith H."/>
        </authorList>
    </citation>
    <scope>NUCLEOTIDE SEQUENCE [LARGE SCALE GENOMIC DNA]</scope>
    <source>
        <strain evidence="2">USB-603019</strain>
    </source>
</reference>
<name>A0A5E3ZXF3_9ACTN</name>
<dbReference type="RefSeq" id="WP_148417703.1">
    <property type="nucleotide sequence ID" value="NZ_CAJPTR010000044.1"/>
</dbReference>
<evidence type="ECO:0000313" key="2">
    <source>
        <dbReference type="EMBL" id="VHO00976.1"/>
    </source>
</evidence>
<gene>
    <name evidence="2" type="ORF">LC603019_01063</name>
</gene>
<evidence type="ECO:0000313" key="3">
    <source>
        <dbReference type="Proteomes" id="UP000324288"/>
    </source>
</evidence>
<feature type="signal peptide" evidence="1">
    <location>
        <begin position="1"/>
        <end position="27"/>
    </location>
</feature>
<accession>A0A5E3ZXF3</accession>
<organism evidence="2 3">
    <name type="scientific">Lawsonella clevelandensis</name>
    <dbReference type="NCBI Taxonomy" id="1528099"/>
    <lineage>
        <taxon>Bacteria</taxon>
        <taxon>Bacillati</taxon>
        <taxon>Actinomycetota</taxon>
        <taxon>Actinomycetes</taxon>
        <taxon>Mycobacteriales</taxon>
        <taxon>Lawsonellaceae</taxon>
        <taxon>Lawsonella</taxon>
    </lineage>
</organism>
<feature type="chain" id="PRO_5022979580" evidence="1">
    <location>
        <begin position="28"/>
        <end position="116"/>
    </location>
</feature>
<dbReference type="AlphaFoldDB" id="A0A5E3ZXF3"/>
<evidence type="ECO:0000256" key="1">
    <source>
        <dbReference type="SAM" id="SignalP"/>
    </source>
</evidence>
<sequence>MFKKHRTAVLAVAVAAALLTSSSVANASPNPRHFTTRNTSALPVVYLGGANEATFLNSDIKKNITTAGMQFFEWDPLMASIKESPKLYDHMVPHAQSTKALTLLMLKGHTLAPQNK</sequence>